<dbReference type="AlphaFoldDB" id="A0A4S8LM03"/>
<evidence type="ECO:0000256" key="1">
    <source>
        <dbReference type="SAM" id="Phobius"/>
    </source>
</evidence>
<reference evidence="2 3" key="1">
    <citation type="journal article" date="2019" name="Nat. Ecol. Evol.">
        <title>Megaphylogeny resolves global patterns of mushroom evolution.</title>
        <authorList>
            <person name="Varga T."/>
            <person name="Krizsan K."/>
            <person name="Foldi C."/>
            <person name="Dima B."/>
            <person name="Sanchez-Garcia M."/>
            <person name="Sanchez-Ramirez S."/>
            <person name="Szollosi G.J."/>
            <person name="Szarkandi J.G."/>
            <person name="Papp V."/>
            <person name="Albert L."/>
            <person name="Andreopoulos W."/>
            <person name="Angelini C."/>
            <person name="Antonin V."/>
            <person name="Barry K.W."/>
            <person name="Bougher N.L."/>
            <person name="Buchanan P."/>
            <person name="Buyck B."/>
            <person name="Bense V."/>
            <person name="Catcheside P."/>
            <person name="Chovatia M."/>
            <person name="Cooper J."/>
            <person name="Damon W."/>
            <person name="Desjardin D."/>
            <person name="Finy P."/>
            <person name="Geml J."/>
            <person name="Haridas S."/>
            <person name="Hughes K."/>
            <person name="Justo A."/>
            <person name="Karasinski D."/>
            <person name="Kautmanova I."/>
            <person name="Kiss B."/>
            <person name="Kocsube S."/>
            <person name="Kotiranta H."/>
            <person name="LaButti K.M."/>
            <person name="Lechner B.E."/>
            <person name="Liimatainen K."/>
            <person name="Lipzen A."/>
            <person name="Lukacs Z."/>
            <person name="Mihaltcheva S."/>
            <person name="Morgado L.N."/>
            <person name="Niskanen T."/>
            <person name="Noordeloos M.E."/>
            <person name="Ohm R.A."/>
            <person name="Ortiz-Santana B."/>
            <person name="Ovrebo C."/>
            <person name="Racz N."/>
            <person name="Riley R."/>
            <person name="Savchenko A."/>
            <person name="Shiryaev A."/>
            <person name="Soop K."/>
            <person name="Spirin V."/>
            <person name="Szebenyi C."/>
            <person name="Tomsovsky M."/>
            <person name="Tulloss R.E."/>
            <person name="Uehling J."/>
            <person name="Grigoriev I.V."/>
            <person name="Vagvolgyi C."/>
            <person name="Papp T."/>
            <person name="Martin F.M."/>
            <person name="Miettinen O."/>
            <person name="Hibbett D.S."/>
            <person name="Nagy L.G."/>
        </authorList>
    </citation>
    <scope>NUCLEOTIDE SEQUENCE [LARGE SCALE GENOMIC DNA]</scope>
    <source>
        <strain evidence="2 3">CBS 962.96</strain>
    </source>
</reference>
<accession>A0A4S8LM03</accession>
<dbReference type="Proteomes" id="UP000297245">
    <property type="component" value="Unassembled WGS sequence"/>
</dbReference>
<keyword evidence="1" id="KW-0472">Membrane</keyword>
<name>A0A4S8LM03_DENBC</name>
<evidence type="ECO:0000313" key="2">
    <source>
        <dbReference type="EMBL" id="THU90289.1"/>
    </source>
</evidence>
<keyword evidence="3" id="KW-1185">Reference proteome</keyword>
<feature type="transmembrane region" description="Helical" evidence="1">
    <location>
        <begin position="21"/>
        <end position="44"/>
    </location>
</feature>
<dbReference type="EMBL" id="ML179339">
    <property type="protein sequence ID" value="THU90289.1"/>
    <property type="molecule type" value="Genomic_DNA"/>
</dbReference>
<organism evidence="2 3">
    <name type="scientific">Dendrothele bispora (strain CBS 962.96)</name>
    <dbReference type="NCBI Taxonomy" id="1314807"/>
    <lineage>
        <taxon>Eukaryota</taxon>
        <taxon>Fungi</taxon>
        <taxon>Dikarya</taxon>
        <taxon>Basidiomycota</taxon>
        <taxon>Agaricomycotina</taxon>
        <taxon>Agaricomycetes</taxon>
        <taxon>Agaricomycetidae</taxon>
        <taxon>Agaricales</taxon>
        <taxon>Agaricales incertae sedis</taxon>
        <taxon>Dendrothele</taxon>
    </lineage>
</organism>
<evidence type="ECO:0000313" key="3">
    <source>
        <dbReference type="Proteomes" id="UP000297245"/>
    </source>
</evidence>
<keyword evidence="1" id="KW-1133">Transmembrane helix</keyword>
<protein>
    <submittedName>
        <fullName evidence="2">Uncharacterized protein</fullName>
    </submittedName>
</protein>
<proteinExistence type="predicted"/>
<keyword evidence="1" id="KW-0812">Transmembrane</keyword>
<sequence length="157" mass="17874">MPRPILLQICGFEIQQMIHGLFVLLPIHSILSSFPLCVICSSRPSLVSFVNFFICSAVLLAPEVGGRFFVAFTSLTRWVPNPRKGSEKGNGRKTRRNTRCNLDLSVQWVSRRAWIGIRVDFQDPPIPFHRWATPRGEQIIQYKDSPETFVAIVSFSI</sequence>
<feature type="transmembrane region" description="Helical" evidence="1">
    <location>
        <begin position="50"/>
        <end position="75"/>
    </location>
</feature>
<gene>
    <name evidence="2" type="ORF">K435DRAFT_273113</name>
</gene>